<feature type="transmembrane region" description="Helical" evidence="1">
    <location>
        <begin position="41"/>
        <end position="58"/>
    </location>
</feature>
<organism evidence="2 3">
    <name type="scientific">Allorhizobium taibaishanense</name>
    <dbReference type="NCBI Taxonomy" id="887144"/>
    <lineage>
        <taxon>Bacteria</taxon>
        <taxon>Pseudomonadati</taxon>
        <taxon>Pseudomonadota</taxon>
        <taxon>Alphaproteobacteria</taxon>
        <taxon>Hyphomicrobiales</taxon>
        <taxon>Rhizobiaceae</taxon>
        <taxon>Rhizobium/Agrobacterium group</taxon>
        <taxon>Allorhizobium</taxon>
    </lineage>
</organism>
<proteinExistence type="predicted"/>
<evidence type="ECO:0000313" key="2">
    <source>
        <dbReference type="EMBL" id="MBB4007786.1"/>
    </source>
</evidence>
<comment type="caution">
    <text evidence="2">The sequence shown here is derived from an EMBL/GenBank/DDBJ whole genome shotgun (WGS) entry which is preliminary data.</text>
</comment>
<dbReference type="EMBL" id="JACIED010000002">
    <property type="protein sequence ID" value="MBB4007786.1"/>
    <property type="molecule type" value="Genomic_DNA"/>
</dbReference>
<protein>
    <submittedName>
        <fullName evidence="2">Uncharacterized protein</fullName>
    </submittedName>
</protein>
<evidence type="ECO:0000256" key="1">
    <source>
        <dbReference type="SAM" id="Phobius"/>
    </source>
</evidence>
<accession>A0A7W6HMV1</accession>
<dbReference type="RefSeq" id="WP_139310778.1">
    <property type="nucleotide sequence ID" value="NZ_JACIED010000002.1"/>
</dbReference>
<keyword evidence="1" id="KW-1133">Transmembrane helix</keyword>
<name>A0A7W6HMV1_9HYPH</name>
<reference evidence="2 3" key="1">
    <citation type="submission" date="2020-08" db="EMBL/GenBank/DDBJ databases">
        <title>Genomic Encyclopedia of Type Strains, Phase IV (KMG-IV): sequencing the most valuable type-strain genomes for metagenomic binning, comparative biology and taxonomic classification.</title>
        <authorList>
            <person name="Goeker M."/>
        </authorList>
    </citation>
    <scope>NUCLEOTIDE SEQUENCE [LARGE SCALE GENOMIC DNA]</scope>
    <source>
        <strain evidence="2 3">DSM 100021</strain>
    </source>
</reference>
<sequence>MRPARLAAFRAAAMACSLARFLVGDAPPVFAAFRILFLPSLWPGMFAIQYSATFLLLSDHFHMRSNMRHGYQGALLGSHLKTRDSLGGASTGEGGMIQLAASRATAGYVSSAWLPFAHAFSFPPAIRRGLSITVLPNRVVCWMFGIKWGES</sequence>
<keyword evidence="1" id="KW-0812">Transmembrane</keyword>
<gene>
    <name evidence="2" type="ORF">GGQ71_002049</name>
</gene>
<dbReference type="AlphaFoldDB" id="A0A7W6HMV1"/>
<dbReference type="Proteomes" id="UP000544107">
    <property type="component" value="Unassembled WGS sequence"/>
</dbReference>
<keyword evidence="1" id="KW-0472">Membrane</keyword>
<evidence type="ECO:0000313" key="3">
    <source>
        <dbReference type="Proteomes" id="UP000544107"/>
    </source>
</evidence>